<dbReference type="EMBL" id="WNAF01000009">
    <property type="protein sequence ID" value="MTR77531.1"/>
    <property type="molecule type" value="Genomic_DNA"/>
</dbReference>
<keyword evidence="1" id="KW-0812">Transmembrane</keyword>
<keyword evidence="3" id="KW-1185">Reference proteome</keyword>
<dbReference type="AlphaFoldDB" id="A0A844KHG3"/>
<reference evidence="2 3" key="1">
    <citation type="journal article" date="2019" name="Nat. Med.">
        <title>A library of human gut bacterial isolates paired with longitudinal multiomics data enables mechanistic microbiome research.</title>
        <authorList>
            <person name="Poyet M."/>
            <person name="Groussin M."/>
            <person name="Gibbons S.M."/>
            <person name="Avila-Pacheco J."/>
            <person name="Jiang X."/>
            <person name="Kearney S.M."/>
            <person name="Perrotta A.R."/>
            <person name="Berdy B."/>
            <person name="Zhao S."/>
            <person name="Lieberman T.D."/>
            <person name="Swanson P.K."/>
            <person name="Smith M."/>
            <person name="Roesemann S."/>
            <person name="Alexander J.E."/>
            <person name="Rich S.A."/>
            <person name="Livny J."/>
            <person name="Vlamakis H."/>
            <person name="Clish C."/>
            <person name="Bullock K."/>
            <person name="Deik A."/>
            <person name="Scott J."/>
            <person name="Pierce K.A."/>
            <person name="Xavier R.J."/>
            <person name="Alm E.J."/>
        </authorList>
    </citation>
    <scope>NUCLEOTIDE SEQUENCE [LARGE SCALE GENOMIC DNA]</scope>
    <source>
        <strain evidence="2 3">BIOML-A1</strain>
    </source>
</reference>
<keyword evidence="1" id="KW-1133">Transmembrane helix</keyword>
<dbReference type="Proteomes" id="UP000448177">
    <property type="component" value="Unassembled WGS sequence"/>
</dbReference>
<sequence length="173" mass="19332">MSEILSFTVAFIAVQIFKIIMFKKDKDYSGYDERQELIRGRAFRYGFLTLAFSLAAVTLWEECVGALPIEFSLLMMACLMVGCLVVILYDIWKDAYWGIRQASGSNAAIVLMVAVMVMQYLSFRGHASAGNVIVDGILTWDGGIYLLIFAFFALIIVNLLLKAWVDKRGGSAE</sequence>
<feature type="transmembrane region" description="Helical" evidence="1">
    <location>
        <begin position="104"/>
        <end position="123"/>
    </location>
</feature>
<evidence type="ECO:0000256" key="1">
    <source>
        <dbReference type="SAM" id="Phobius"/>
    </source>
</evidence>
<name>A0A844KHG3_9FIRM</name>
<keyword evidence="1" id="KW-0472">Membrane</keyword>
<protein>
    <submittedName>
        <fullName evidence="2">Uncharacterized protein</fullName>
    </submittedName>
</protein>
<evidence type="ECO:0000313" key="3">
    <source>
        <dbReference type="Proteomes" id="UP000448177"/>
    </source>
</evidence>
<comment type="caution">
    <text evidence="2">The sequence shown here is derived from an EMBL/GenBank/DDBJ whole genome shotgun (WGS) entry which is preliminary data.</text>
</comment>
<feature type="transmembrane region" description="Helical" evidence="1">
    <location>
        <begin position="42"/>
        <end position="60"/>
    </location>
</feature>
<feature type="transmembrane region" description="Helical" evidence="1">
    <location>
        <begin position="72"/>
        <end position="92"/>
    </location>
</feature>
<feature type="transmembrane region" description="Helical" evidence="1">
    <location>
        <begin position="6"/>
        <end position="22"/>
    </location>
</feature>
<dbReference type="RefSeq" id="WP_117498575.1">
    <property type="nucleotide sequence ID" value="NZ_WNAF01000009.1"/>
</dbReference>
<feature type="transmembrane region" description="Helical" evidence="1">
    <location>
        <begin position="143"/>
        <end position="161"/>
    </location>
</feature>
<accession>A0A844KHG3</accession>
<evidence type="ECO:0000313" key="2">
    <source>
        <dbReference type="EMBL" id="MTR77531.1"/>
    </source>
</evidence>
<gene>
    <name evidence="2" type="ORF">GMD21_12790</name>
</gene>
<proteinExistence type="predicted"/>
<organism evidence="2 3">
    <name type="scientific">Mediterraneibacter faecis</name>
    <dbReference type="NCBI Taxonomy" id="592978"/>
    <lineage>
        <taxon>Bacteria</taxon>
        <taxon>Bacillati</taxon>
        <taxon>Bacillota</taxon>
        <taxon>Clostridia</taxon>
        <taxon>Lachnospirales</taxon>
        <taxon>Lachnospiraceae</taxon>
        <taxon>Mediterraneibacter</taxon>
    </lineage>
</organism>